<dbReference type="AlphaFoldDB" id="A0A165GWC5"/>
<dbReference type="Proteomes" id="UP000076871">
    <property type="component" value="Unassembled WGS sequence"/>
</dbReference>
<proteinExistence type="predicted"/>
<dbReference type="EMBL" id="KV427608">
    <property type="protein sequence ID" value="KZT10915.1"/>
    <property type="molecule type" value="Genomic_DNA"/>
</dbReference>
<gene>
    <name evidence="2" type="ORF">LAESUDRAFT_643347</name>
</gene>
<dbReference type="RefSeq" id="XP_040768655.1">
    <property type="nucleotide sequence ID" value="XM_040903783.1"/>
</dbReference>
<evidence type="ECO:0000313" key="3">
    <source>
        <dbReference type="Proteomes" id="UP000076871"/>
    </source>
</evidence>
<protein>
    <submittedName>
        <fullName evidence="2">Uncharacterized protein</fullName>
    </submittedName>
</protein>
<sequence length="75" mass="8362">MAPDSPRSSPATTMDYATRPNDHLTPGQAISEAWKRESPESQAQWRLADARARQQYLAPPRWIQSPGKKANGAKM</sequence>
<reference evidence="2 3" key="1">
    <citation type="journal article" date="2016" name="Mol. Biol. Evol.">
        <title>Comparative Genomics of Early-Diverging Mushroom-Forming Fungi Provides Insights into the Origins of Lignocellulose Decay Capabilities.</title>
        <authorList>
            <person name="Nagy L.G."/>
            <person name="Riley R."/>
            <person name="Tritt A."/>
            <person name="Adam C."/>
            <person name="Daum C."/>
            <person name="Floudas D."/>
            <person name="Sun H."/>
            <person name="Yadav J.S."/>
            <person name="Pangilinan J."/>
            <person name="Larsson K.H."/>
            <person name="Matsuura K."/>
            <person name="Barry K."/>
            <person name="Labutti K."/>
            <person name="Kuo R."/>
            <person name="Ohm R.A."/>
            <person name="Bhattacharya S.S."/>
            <person name="Shirouzu T."/>
            <person name="Yoshinaga Y."/>
            <person name="Martin F.M."/>
            <person name="Grigoriev I.V."/>
            <person name="Hibbett D.S."/>
        </authorList>
    </citation>
    <scope>NUCLEOTIDE SEQUENCE [LARGE SCALE GENOMIC DNA]</scope>
    <source>
        <strain evidence="2 3">93-53</strain>
    </source>
</reference>
<evidence type="ECO:0000313" key="2">
    <source>
        <dbReference type="EMBL" id="KZT10915.1"/>
    </source>
</evidence>
<feature type="compositionally biased region" description="Polar residues" evidence="1">
    <location>
        <begin position="1"/>
        <end position="12"/>
    </location>
</feature>
<accession>A0A165GWC5</accession>
<dbReference type="InParanoid" id="A0A165GWC5"/>
<feature type="region of interest" description="Disordered" evidence="1">
    <location>
        <begin position="1"/>
        <end position="75"/>
    </location>
</feature>
<dbReference type="GeneID" id="63820813"/>
<keyword evidence="3" id="KW-1185">Reference proteome</keyword>
<dbReference type="OrthoDB" id="3220849at2759"/>
<organism evidence="2 3">
    <name type="scientific">Laetiporus sulphureus 93-53</name>
    <dbReference type="NCBI Taxonomy" id="1314785"/>
    <lineage>
        <taxon>Eukaryota</taxon>
        <taxon>Fungi</taxon>
        <taxon>Dikarya</taxon>
        <taxon>Basidiomycota</taxon>
        <taxon>Agaricomycotina</taxon>
        <taxon>Agaricomycetes</taxon>
        <taxon>Polyporales</taxon>
        <taxon>Laetiporus</taxon>
    </lineage>
</organism>
<name>A0A165GWC5_9APHY</name>
<evidence type="ECO:0000256" key="1">
    <source>
        <dbReference type="SAM" id="MobiDB-lite"/>
    </source>
</evidence>